<sequence>MRISQLSAASGVPIPTIKYYLREGLLQPGEQTAATRAEYGEAHLRRLRLIRALLEVGRVPVTAIRQIIAAVEDETMPVHEMLGTAHYALATPVEAAADDDRHREALALVDALIGELGWQVTPEAPTRAELAQVLVRLDRLGRPASVEKLRPYAEHVARFAREREMDSVSGPREAAVESLVVGTVLYGKVLDVLRRIAHESESARRHTSGHPAAPAG</sequence>
<dbReference type="AlphaFoldDB" id="A0A919R1V6"/>
<dbReference type="SMART" id="SM00422">
    <property type="entry name" value="HTH_MERR"/>
    <property type="match status" value="1"/>
</dbReference>
<gene>
    <name evidence="3" type="ORF">Sru01_31860</name>
</gene>
<dbReference type="EMBL" id="BOOU01000046">
    <property type="protein sequence ID" value="GII78204.1"/>
    <property type="molecule type" value="Genomic_DNA"/>
</dbReference>
<evidence type="ECO:0000313" key="4">
    <source>
        <dbReference type="Proteomes" id="UP000655287"/>
    </source>
</evidence>
<dbReference type="SUPFAM" id="SSF46955">
    <property type="entry name" value="Putative DNA-binding domain"/>
    <property type="match status" value="1"/>
</dbReference>
<dbReference type="GO" id="GO:0003700">
    <property type="term" value="F:DNA-binding transcription factor activity"/>
    <property type="evidence" value="ECO:0007669"/>
    <property type="project" value="InterPro"/>
</dbReference>
<proteinExistence type="predicted"/>
<dbReference type="Proteomes" id="UP000655287">
    <property type="component" value="Unassembled WGS sequence"/>
</dbReference>
<dbReference type="InterPro" id="IPR000551">
    <property type="entry name" value="MerR-type_HTH_dom"/>
</dbReference>
<evidence type="ECO:0000256" key="1">
    <source>
        <dbReference type="ARBA" id="ARBA00023125"/>
    </source>
</evidence>
<dbReference type="Gene3D" id="1.10.1660.10">
    <property type="match status" value="1"/>
</dbReference>
<name>A0A919R1V6_9ACTN</name>
<dbReference type="GO" id="GO:0003677">
    <property type="term" value="F:DNA binding"/>
    <property type="evidence" value="ECO:0007669"/>
    <property type="project" value="UniProtKB-KW"/>
</dbReference>
<keyword evidence="1" id="KW-0238">DNA-binding</keyword>
<dbReference type="PANTHER" id="PTHR30204">
    <property type="entry name" value="REDOX-CYCLING DRUG-SENSING TRANSCRIPTIONAL ACTIVATOR SOXR"/>
    <property type="match status" value="1"/>
</dbReference>
<accession>A0A919R1V6</accession>
<keyword evidence="4" id="KW-1185">Reference proteome</keyword>
<dbReference type="PANTHER" id="PTHR30204:SF98">
    <property type="entry name" value="HTH-TYPE TRANSCRIPTIONAL REGULATOR ADHR"/>
    <property type="match status" value="1"/>
</dbReference>
<reference evidence="3" key="1">
    <citation type="submission" date="2021-01" db="EMBL/GenBank/DDBJ databases">
        <title>Whole genome shotgun sequence of Sphaerisporangium rufum NBRC 109079.</title>
        <authorList>
            <person name="Komaki H."/>
            <person name="Tamura T."/>
        </authorList>
    </citation>
    <scope>NUCLEOTIDE SEQUENCE</scope>
    <source>
        <strain evidence="3">NBRC 109079</strain>
    </source>
</reference>
<comment type="caution">
    <text evidence="3">The sequence shown here is derived from an EMBL/GenBank/DDBJ whole genome shotgun (WGS) entry which is preliminary data.</text>
</comment>
<evidence type="ECO:0000259" key="2">
    <source>
        <dbReference type="PROSITE" id="PS50937"/>
    </source>
</evidence>
<dbReference type="RefSeq" id="WP_203985358.1">
    <property type="nucleotide sequence ID" value="NZ_BOOU01000046.1"/>
</dbReference>
<dbReference type="PRINTS" id="PR00040">
    <property type="entry name" value="HTHMERR"/>
</dbReference>
<dbReference type="PROSITE" id="PS50937">
    <property type="entry name" value="HTH_MERR_2"/>
    <property type="match status" value="1"/>
</dbReference>
<evidence type="ECO:0000313" key="3">
    <source>
        <dbReference type="EMBL" id="GII78204.1"/>
    </source>
</evidence>
<dbReference type="InterPro" id="IPR009061">
    <property type="entry name" value="DNA-bd_dom_put_sf"/>
</dbReference>
<protein>
    <submittedName>
        <fullName evidence="3">Transcriptional regulator</fullName>
    </submittedName>
</protein>
<organism evidence="3 4">
    <name type="scientific">Sphaerisporangium rufum</name>
    <dbReference type="NCBI Taxonomy" id="1381558"/>
    <lineage>
        <taxon>Bacteria</taxon>
        <taxon>Bacillati</taxon>
        <taxon>Actinomycetota</taxon>
        <taxon>Actinomycetes</taxon>
        <taxon>Streptosporangiales</taxon>
        <taxon>Streptosporangiaceae</taxon>
        <taxon>Sphaerisporangium</taxon>
    </lineage>
</organism>
<feature type="domain" description="HTH merR-type" evidence="2">
    <location>
        <begin position="1"/>
        <end position="70"/>
    </location>
</feature>
<dbReference type="InterPro" id="IPR047057">
    <property type="entry name" value="MerR_fam"/>
</dbReference>
<dbReference type="Pfam" id="PF13411">
    <property type="entry name" value="MerR_1"/>
    <property type="match status" value="1"/>
</dbReference>